<dbReference type="GO" id="GO:0004527">
    <property type="term" value="F:exonuclease activity"/>
    <property type="evidence" value="ECO:0007669"/>
    <property type="project" value="UniProtKB-KW"/>
</dbReference>
<keyword evidence="2" id="KW-0540">Nuclease</keyword>
<dbReference type="EMBL" id="MK500322">
    <property type="protein sequence ID" value="QBK85378.1"/>
    <property type="molecule type" value="Genomic_DNA"/>
</dbReference>
<reference evidence="2" key="1">
    <citation type="journal article" date="2019" name="MBio">
        <title>Virus Genomes from Deep Sea Sediments Expand the Ocean Megavirome and Support Independent Origins of Viral Gigantism.</title>
        <authorList>
            <person name="Backstrom D."/>
            <person name="Yutin N."/>
            <person name="Jorgensen S.L."/>
            <person name="Dharamshi J."/>
            <person name="Homa F."/>
            <person name="Zaremba-Niedwiedzka K."/>
            <person name="Spang A."/>
            <person name="Wolf Y.I."/>
            <person name="Koonin E.V."/>
            <person name="Ettema T.J."/>
        </authorList>
    </citation>
    <scope>NUCLEOTIDE SEQUENCE</scope>
</reference>
<name>A0A481YQD3_9VIRU</name>
<evidence type="ECO:0000313" key="2">
    <source>
        <dbReference type="EMBL" id="QBK85378.1"/>
    </source>
</evidence>
<dbReference type="Pfam" id="PF00149">
    <property type="entry name" value="Metallophos"/>
    <property type="match status" value="1"/>
</dbReference>
<gene>
    <name evidence="2" type="ORF">LCIVAC01_01870</name>
</gene>
<keyword evidence="2" id="KW-0378">Hydrolase</keyword>
<dbReference type="Gene3D" id="3.60.21.10">
    <property type="match status" value="1"/>
</dbReference>
<dbReference type="InterPro" id="IPR029052">
    <property type="entry name" value="Metallo-depent_PP-like"/>
</dbReference>
<organism evidence="2">
    <name type="scientific">Iridovirus LCIVAC01</name>
    <dbReference type="NCBI Taxonomy" id="2506607"/>
    <lineage>
        <taxon>Viruses</taxon>
        <taxon>Varidnaviria</taxon>
        <taxon>Bamfordvirae</taxon>
        <taxon>Nucleocytoviricota</taxon>
        <taxon>Megaviricetes</taxon>
        <taxon>Pimascovirales</taxon>
        <taxon>Pimascovirales incertae sedis</taxon>
        <taxon>Iridoviridae</taxon>
    </lineage>
</organism>
<dbReference type="InterPro" id="IPR004843">
    <property type="entry name" value="Calcineurin-like_PHP"/>
</dbReference>
<accession>A0A481YQD3</accession>
<dbReference type="PANTHER" id="PTHR30337">
    <property type="entry name" value="COMPONENT OF ATP-DEPENDENT DSDNA EXONUCLEASE"/>
    <property type="match status" value="1"/>
</dbReference>
<proteinExistence type="predicted"/>
<dbReference type="SUPFAM" id="SSF56300">
    <property type="entry name" value="Metallo-dependent phosphatases"/>
    <property type="match status" value="1"/>
</dbReference>
<evidence type="ECO:0000259" key="1">
    <source>
        <dbReference type="Pfam" id="PF00149"/>
    </source>
</evidence>
<protein>
    <submittedName>
        <fullName evidence="2">DNA repair exonuclease</fullName>
    </submittedName>
</protein>
<dbReference type="InterPro" id="IPR050535">
    <property type="entry name" value="DNA_Repair-Maintenance_Comp"/>
</dbReference>
<dbReference type="PANTHER" id="PTHR30337:SF0">
    <property type="entry name" value="NUCLEASE SBCCD SUBUNIT D"/>
    <property type="match status" value="1"/>
</dbReference>
<sequence length="342" mass="40132">MKILTIGDPHFRTNNIPECELLQERLIDIISEQLPDVIVVLGDLLHYHERLHTTALNQAIEFIDMLRNYTHTFVLTGNHDFISNQQFLTNKHWMNALKEWKNVTIVDKVISFRQNNKHIILLPYVPPGRFEEALNTLQESWKTADAIFCHQEFYGVQMGAIKSLDGDKWRLDYPYVFSGHIHDRQQLQLNLYYVGSCIQHAFGESSKKTVALLKFDEESINILEIPTNLPKKKIVYINIEDVGEFKEKKDSRDHIKLCVKGTYEEFKSFKKTRQYKDLTAQGVKIAYKPQQLKEVEEVQENIVFTDILYKLVMKEKNGYLLKSYNHVLHNKNEDDDSIILFN</sequence>
<keyword evidence="2" id="KW-0269">Exonuclease</keyword>
<feature type="domain" description="Calcineurin-like phosphoesterase" evidence="1">
    <location>
        <begin position="1"/>
        <end position="183"/>
    </location>
</feature>